<dbReference type="PANTHER" id="PTHR15486:SF77">
    <property type="entry name" value="OS08G0131300 PROTEIN"/>
    <property type="match status" value="1"/>
</dbReference>
<evidence type="ECO:0000256" key="6">
    <source>
        <dbReference type="ARBA" id="ARBA00023136"/>
    </source>
</evidence>
<evidence type="ECO:0000259" key="9">
    <source>
        <dbReference type="Pfam" id="PF23270"/>
    </source>
</evidence>
<comment type="caution">
    <text evidence="10">The sequence shown here is derived from an EMBL/GenBank/DDBJ whole genome shotgun (WGS) entry which is preliminary data.</text>
</comment>
<sequence length="256" mass="27142">MASRSSARRCCPTDTSNFRAMVQEFTGIPAPPFAGPSAARSGRFDHIFPSRSSPSAAAVLPQYLLIALEALLAVYPLAALLGAAFSDNLPLLAMTFLSTAGLHADDVAAVARATLPRFFLADLRGSAFQGLARRDAGERYVVMRLPRLLAEPFVREYLGANIHVVGTELRVVGRRFSGTVVSPNVAAGADQSLGALVAVLGRDRIIDVGLCISGAAGDRKPAFLQVCQELRWTTAGWRSRAESGEEVSAPPPPKPS</sequence>
<proteinExistence type="inferred from homology"/>
<evidence type="ECO:0000256" key="1">
    <source>
        <dbReference type="ARBA" id="ARBA00004370"/>
    </source>
</evidence>
<feature type="transmembrane region" description="Helical" evidence="7">
    <location>
        <begin position="63"/>
        <end position="85"/>
    </location>
</feature>
<evidence type="ECO:0000256" key="4">
    <source>
        <dbReference type="ARBA" id="ARBA00022692"/>
    </source>
</evidence>
<dbReference type="Pfam" id="PF23270">
    <property type="entry name" value="HAD_RAM2_N"/>
    <property type="match status" value="1"/>
</dbReference>
<dbReference type="OrthoDB" id="780193at2759"/>
<keyword evidence="5 7" id="KW-1133">Transmembrane helix</keyword>
<evidence type="ECO:0000256" key="3">
    <source>
        <dbReference type="ARBA" id="ARBA00022679"/>
    </source>
</evidence>
<dbReference type="InterPro" id="IPR056462">
    <property type="entry name" value="HAD_RAM2/GPAT1-8"/>
</dbReference>
<keyword evidence="4 7" id="KW-0812">Transmembrane</keyword>
<dbReference type="GO" id="GO:0090447">
    <property type="term" value="F:glycerol-3-phosphate 2-O-acyltransferase activity"/>
    <property type="evidence" value="ECO:0007669"/>
    <property type="project" value="TreeGrafter"/>
</dbReference>
<gene>
    <name evidence="10" type="ORF">BAE44_0021175</name>
</gene>
<dbReference type="GO" id="GO:0016020">
    <property type="term" value="C:membrane"/>
    <property type="evidence" value="ECO:0007669"/>
    <property type="project" value="UniProtKB-SubCell"/>
</dbReference>
<dbReference type="Proteomes" id="UP000095767">
    <property type="component" value="Unassembled WGS sequence"/>
</dbReference>
<dbReference type="AlphaFoldDB" id="A0A1E5UYB4"/>
<dbReference type="EMBL" id="LWDX02058679">
    <property type="protein sequence ID" value="OEL17808.1"/>
    <property type="molecule type" value="Genomic_DNA"/>
</dbReference>
<dbReference type="PANTHER" id="PTHR15486">
    <property type="entry name" value="ANCIENT UBIQUITOUS PROTEIN"/>
    <property type="match status" value="1"/>
</dbReference>
<keyword evidence="6 7" id="KW-0472">Membrane</keyword>
<accession>A0A1E5UYB4</accession>
<comment type="subcellular location">
    <subcellularLocation>
        <location evidence="1">Membrane</location>
    </subcellularLocation>
</comment>
<feature type="domain" description="VQ" evidence="8">
    <location>
        <begin position="13"/>
        <end position="32"/>
    </location>
</feature>
<dbReference type="GO" id="GO:0016791">
    <property type="term" value="F:phosphatase activity"/>
    <property type="evidence" value="ECO:0007669"/>
    <property type="project" value="TreeGrafter"/>
</dbReference>
<evidence type="ECO:0000259" key="8">
    <source>
        <dbReference type="Pfam" id="PF05678"/>
    </source>
</evidence>
<evidence type="ECO:0000256" key="7">
    <source>
        <dbReference type="SAM" id="Phobius"/>
    </source>
</evidence>
<organism evidence="10 11">
    <name type="scientific">Dichanthelium oligosanthes</name>
    <dbReference type="NCBI Taxonomy" id="888268"/>
    <lineage>
        <taxon>Eukaryota</taxon>
        <taxon>Viridiplantae</taxon>
        <taxon>Streptophyta</taxon>
        <taxon>Embryophyta</taxon>
        <taxon>Tracheophyta</taxon>
        <taxon>Spermatophyta</taxon>
        <taxon>Magnoliopsida</taxon>
        <taxon>Liliopsida</taxon>
        <taxon>Poales</taxon>
        <taxon>Poaceae</taxon>
        <taxon>PACMAD clade</taxon>
        <taxon>Panicoideae</taxon>
        <taxon>Panicodae</taxon>
        <taxon>Paniceae</taxon>
        <taxon>Dichantheliinae</taxon>
        <taxon>Dichanthelium</taxon>
    </lineage>
</organism>
<dbReference type="InterPro" id="IPR008889">
    <property type="entry name" value="VQ"/>
</dbReference>
<reference evidence="10 11" key="1">
    <citation type="submission" date="2016-09" db="EMBL/GenBank/DDBJ databases">
        <title>The draft genome of Dichanthelium oligosanthes: A C3 panicoid grass species.</title>
        <authorList>
            <person name="Studer A.J."/>
            <person name="Schnable J.C."/>
            <person name="Brutnell T.P."/>
        </authorList>
    </citation>
    <scope>NUCLEOTIDE SEQUENCE [LARGE SCALE GENOMIC DNA]</scope>
    <source>
        <strain evidence="11">cv. Kellogg 1175</strain>
        <tissue evidence="10">Leaf</tissue>
    </source>
</reference>
<feature type="domain" description="Glycerol-3-phosphate acyltransferase RAM2/GPAT1-8 HAD-like" evidence="9">
    <location>
        <begin position="62"/>
        <end position="230"/>
    </location>
</feature>
<dbReference type="Pfam" id="PF05678">
    <property type="entry name" value="VQ"/>
    <property type="match status" value="1"/>
</dbReference>
<keyword evidence="11" id="KW-1185">Reference proteome</keyword>
<name>A0A1E5UYB4_9POAL</name>
<evidence type="ECO:0000313" key="11">
    <source>
        <dbReference type="Proteomes" id="UP000095767"/>
    </source>
</evidence>
<evidence type="ECO:0000256" key="5">
    <source>
        <dbReference type="ARBA" id="ARBA00022989"/>
    </source>
</evidence>
<dbReference type="STRING" id="888268.A0A1E5UYB4"/>
<evidence type="ECO:0000256" key="2">
    <source>
        <dbReference type="ARBA" id="ARBA00007937"/>
    </source>
</evidence>
<evidence type="ECO:0000313" key="10">
    <source>
        <dbReference type="EMBL" id="OEL17808.1"/>
    </source>
</evidence>
<comment type="similarity">
    <text evidence="2">Belongs to the GPAT/DAPAT family.</text>
</comment>
<protein>
    <submittedName>
        <fullName evidence="10">Uncharacterized protein</fullName>
    </submittedName>
</protein>
<keyword evidence="3" id="KW-0808">Transferase</keyword>
<dbReference type="GO" id="GO:0010143">
    <property type="term" value="P:cutin biosynthetic process"/>
    <property type="evidence" value="ECO:0007669"/>
    <property type="project" value="TreeGrafter"/>
</dbReference>